<proteinExistence type="predicted"/>
<gene>
    <name evidence="2" type="ORF">MMON_58140</name>
</gene>
<dbReference type="Proteomes" id="UP000466039">
    <property type="component" value="Chromosome"/>
</dbReference>
<evidence type="ECO:0008006" key="4">
    <source>
        <dbReference type="Google" id="ProtNLM"/>
    </source>
</evidence>
<dbReference type="AlphaFoldDB" id="A0AAD1J282"/>
<evidence type="ECO:0000313" key="3">
    <source>
        <dbReference type="Proteomes" id="UP000466039"/>
    </source>
</evidence>
<dbReference type="RefSeq" id="WP_110807675.1">
    <property type="nucleotide sequence ID" value="NZ_AP022617.1"/>
</dbReference>
<accession>A0AAD1J282</accession>
<sequence length="265" mass="28643">MTAPVTTYDRPLPVSFEPPVQNPAPHGLYAATTWTDIAPNQPSRHLSGVEVRPVGNYGGEGASGIWPNDSCATGTEPDPALRKEGTRPEGVDPFESVTVWAYDECDLTAPSREEVQARALQIMRLEEQTAVEREFAERMKADVGVIDQTAASLKLAVGYLEGLFALSNTVGFIHAGAQWASQEFGLVIRSGTRLVSPLGHTWVFGGGYVDALDHVLIATSPTFGWRDEVQLRTAIDERHNTFAAVAERTVLVGYEAVIGAVEIVP</sequence>
<dbReference type="EMBL" id="AP022617">
    <property type="protein sequence ID" value="BBZ64513.1"/>
    <property type="molecule type" value="Genomic_DNA"/>
</dbReference>
<organism evidence="2 3">
    <name type="scientific">Mycolicibacterium monacense</name>
    <name type="common">Mycobacterium monacense</name>
    <dbReference type="NCBI Taxonomy" id="85693"/>
    <lineage>
        <taxon>Bacteria</taxon>
        <taxon>Bacillati</taxon>
        <taxon>Actinomycetota</taxon>
        <taxon>Actinomycetes</taxon>
        <taxon>Mycobacteriales</taxon>
        <taxon>Mycobacteriaceae</taxon>
        <taxon>Mycolicibacterium</taxon>
    </lineage>
</organism>
<protein>
    <recommendedName>
        <fullName evidence="4">Gp13</fullName>
    </recommendedName>
</protein>
<reference evidence="2 3" key="1">
    <citation type="journal article" date="2019" name="Emerg. Microbes Infect.">
        <title>Comprehensive subspecies identification of 175 nontuberculous mycobacteria species based on 7547 genomic profiles.</title>
        <authorList>
            <person name="Matsumoto Y."/>
            <person name="Kinjo T."/>
            <person name="Motooka D."/>
            <person name="Nabeya D."/>
            <person name="Jung N."/>
            <person name="Uechi K."/>
            <person name="Horii T."/>
            <person name="Iida T."/>
            <person name="Fujita J."/>
            <person name="Nakamura S."/>
        </authorList>
    </citation>
    <scope>NUCLEOTIDE SEQUENCE [LARGE SCALE GENOMIC DNA]</scope>
    <source>
        <strain evidence="2 3">JCM 15658</strain>
    </source>
</reference>
<evidence type="ECO:0000256" key="1">
    <source>
        <dbReference type="SAM" id="MobiDB-lite"/>
    </source>
</evidence>
<feature type="region of interest" description="Disordered" evidence="1">
    <location>
        <begin position="60"/>
        <end position="90"/>
    </location>
</feature>
<name>A0AAD1J282_MYCMB</name>
<evidence type="ECO:0000313" key="2">
    <source>
        <dbReference type="EMBL" id="BBZ64513.1"/>
    </source>
</evidence>
<keyword evidence="3" id="KW-1185">Reference proteome</keyword>
<feature type="compositionally biased region" description="Basic and acidic residues" evidence="1">
    <location>
        <begin position="79"/>
        <end position="90"/>
    </location>
</feature>